<feature type="compositionally biased region" description="Polar residues" evidence="4">
    <location>
        <begin position="326"/>
        <end position="339"/>
    </location>
</feature>
<dbReference type="GO" id="GO:0031491">
    <property type="term" value="F:nucleosome binding"/>
    <property type="evidence" value="ECO:0007669"/>
    <property type="project" value="TreeGrafter"/>
</dbReference>
<sequence>MSNFVPINIYEEDLIHEAEVHTRELQVEQGLDLYKRALKLQRDGDRPNAHKEYDALFNLEILNLTRETGLPPLAENLKYLAFKNHAILLLSDLKHGRKGMDDTEASQRIEIVLDEFAEALLYNPSGDDDATFFTLLAALASRLGYVRVARLAYECVATAPAASGTGLQSILDSAKLTSPLDIQIIQSLYILCRQIHDEATLNSRPQLFSRVAPNKSIPQLLPPRPPDLSFFGDNPLPRTENYKIPVIPSKINLLSPDWVSLINVVQDHVLNLTGQSKSKKKLACSEDPYENSLRPSYPITFNVPDLSQQDLKPSLVTESPEIAEPEQQQPMENNDTPKGTSIEKEKSEEPQPPEQSASSSSSSTTKNNTPEIPAENKKRKSESISLEPQDPPKARSSKRFKLQEKTNSLSDADFTEDDAFFDQMKTFLKPCSFSFVTISPVFSRDEPKNPSDQYIYDFKQELLNWDAPQVEVLAAMKAEINSDTIVQDDTHDPQNSNAISQPLLAQLLDSPSSATSTVQIPESSRPTTLPPSSTSVAFVQSVLASRPHIQEVRVNLVRALCGVQPENELSPILTQIWPLNAITSLGHLVCHVEPLLQEYPSSYVSQAVELGTLLDTFCEVAITQTILEIIANESFGISKLLRKPETLSKASIKDLSAKQSALEERYLSWRRIFCDLVAVSSERTQTRFQNIVLRNQWTNLLVSKSITADAFADNGDDFSDIIKELEAVNPSLEITYPNFVHIPPFSLVSIRNQLSRFRAMATLSEIFKDPVEEASSAIKEAQEEKPVDSSTTTEKKKDSKQKNKVKGKVDKEKDEERKKQEEERKRLEKEERERRKKELEEQKARNKLLSIEASKKRISLLERILFPEKPDDPDVVMEDDPLLKPLEKPEDEYKAISLYLSRASLDLRLKFWNLLLDDYQNAGESQKSLDGYLAIFCDIVKELTSHKYKTLAPEQRPIVLLRAVYMCHNAAKNMMALDLSITSFSHLSQTSLRAAMSAILALLRLLYVYVLFEDGIVNAVINAPSHPAWEKAANIMKELTVRSWCLFYYLYQALVPTSTTETLHEILSIIHEQLGNRGYCGLADGVLLGLIFNELIRLNPKDSESDMIQCLHCRYNVVIASEDFHPYDHSTKPIELDKSTALKILEFVLGILIKKKNLSQSILRAEVKGVLDELFEAIQFPSSSSTPTISRNAFILTGIMEMRVDVPFLKMCFNGNHPISFVDTPKEIDSLAKSGLYFLLGQSRMQLYKVRKRTMQGRTEDVAEAIKFLKYDLMCGGYNRFETWYLLAQGYDALVEDDLTWNTDKISVPDSRNVTVARQKKTLICAGMAINRLLQQQGKSSELLANSPSYHNMLQSVWSFFARLLFNSTQCPMDMAAFYQMGERMLCGMEGLYTREPVYKLKPAVIIKSALLALKVSEREELDWYTLYLKGQMLHKLKSSHETVLDIYTKSMELAPEKHTRDCDSVLEPHYKFVSCVYKYLHSGVITNAQALEYLSKCAYADNTGDNPIVIESPDKPENNEAYSLCAAALIKIRSADKKKWHHRPTYRLARIYDEAGGDFLKAKDELSAFFQLKVTSKTPIQIWKTEYERPGQHFEYVRQYIVFFIDLLGRTQDVEMFGLLSKCLRKFKSGMLRHQETWEFMCSTVARVCKSDAVLGIPARYADSTISRIVFEDFARNAAKMLDYNEKTATPLHPLTKFLNYTAELRRLNNGFGSTAALDDLFVSIYLIIYCDFVDEVLPEEELKEKKKREEAAAAAAAAAAKASALQTPSTKISVMDLLSDPVTPDSNETPPPAPTDTKQKSGKGLKSIKVVWPESDKKKTSSPGAGSNGSTGSTTTSSSKVRVTRRDIISRSLALLRVCLSKLVAADSLKITKANTPMPCRVESRSIELALAAEEQMEKERLMAEEMEKTHKVKDLTAHKDEEPRKRRRRKQHKDEDSFTSTNGNKGDDTTSVVVEPKAETQHEPYSNAPTLLTDGEDEEVVRVVGNGRDSEVATLESAVTSPRPFKPSISSLLDPDPEPLPTTAGSKVSPPRAKSSPVQETRQNKEKYPGQQRQYYEEGVRDDRYSRGQPESAAQSGYYSQEYYRRGTYAQSEYSQSGYYNQQYYERQQQHDGSRYYESHDAQKQQRYDGYESQQRSSEVNPIVQSTTAQSTTTQAPQQATAQESLHESEAENEPKPSSRHSDWFNTIIGKSSEAPIELD</sequence>
<feature type="compositionally biased region" description="Basic and acidic residues" evidence="4">
    <location>
        <begin position="2168"/>
        <end position="2186"/>
    </location>
</feature>
<dbReference type="GO" id="GO:0005634">
    <property type="term" value="C:nucleus"/>
    <property type="evidence" value="ECO:0007669"/>
    <property type="project" value="UniProtKB-SubCell"/>
</dbReference>
<evidence type="ECO:0000256" key="1">
    <source>
        <dbReference type="ARBA" id="ARBA00004123"/>
    </source>
</evidence>
<dbReference type="PANTHER" id="PTHR15502:SF7">
    <property type="entry name" value="CALCINEURIN-BINDING PROTEIN CABIN-1"/>
    <property type="match status" value="1"/>
</dbReference>
<comment type="similarity">
    <text evidence="2">Belongs to the HIR3 family.</text>
</comment>
<feature type="compositionally biased region" description="Low complexity" evidence="4">
    <location>
        <begin position="1823"/>
        <end position="1841"/>
    </location>
</feature>
<feature type="compositionally biased region" description="Basic and acidic residues" evidence="4">
    <location>
        <begin position="780"/>
        <end position="841"/>
    </location>
</feature>
<dbReference type="RefSeq" id="XP_031855882.1">
    <property type="nucleotide sequence ID" value="XM_031999991.1"/>
</dbReference>
<dbReference type="GeneID" id="43584091"/>
<keyword evidence="6" id="KW-1185">Reference proteome</keyword>
<proteinExistence type="inferred from homology"/>
<feature type="compositionally biased region" description="Basic and acidic residues" evidence="4">
    <location>
        <begin position="2058"/>
        <end position="2069"/>
    </location>
</feature>
<evidence type="ECO:0000256" key="2">
    <source>
        <dbReference type="ARBA" id="ARBA00007335"/>
    </source>
</evidence>
<evidence type="ECO:0000256" key="4">
    <source>
        <dbReference type="SAM" id="MobiDB-lite"/>
    </source>
</evidence>
<feature type="compositionally biased region" description="Low complexity" evidence="4">
    <location>
        <begin position="2148"/>
        <end position="2166"/>
    </location>
</feature>
<dbReference type="InterPro" id="IPR033053">
    <property type="entry name" value="Hir3/CABIN1"/>
</dbReference>
<evidence type="ECO:0008006" key="7">
    <source>
        <dbReference type="Google" id="ProtNLM"/>
    </source>
</evidence>
<feature type="compositionally biased region" description="Basic and acidic residues" evidence="4">
    <location>
        <begin position="2111"/>
        <end position="2133"/>
    </location>
</feature>
<feature type="region of interest" description="Disordered" evidence="4">
    <location>
        <begin position="1780"/>
        <end position="1843"/>
    </location>
</feature>
<keyword evidence="3" id="KW-0539">Nucleus</keyword>
<feature type="compositionally biased region" description="Low complexity" evidence="4">
    <location>
        <begin position="354"/>
        <end position="371"/>
    </location>
</feature>
<feature type="compositionally biased region" description="Polar residues" evidence="4">
    <location>
        <begin position="2135"/>
        <end position="2147"/>
    </location>
</feature>
<evidence type="ECO:0000313" key="5">
    <source>
        <dbReference type="EMBL" id="VVT56790.1"/>
    </source>
</evidence>
<protein>
    <recommendedName>
        <fullName evidence="7">Histone transcription regulator 3 homolog</fullName>
    </recommendedName>
</protein>
<evidence type="ECO:0000313" key="6">
    <source>
        <dbReference type="Proteomes" id="UP000398389"/>
    </source>
</evidence>
<feature type="region of interest" description="Disordered" evidence="4">
    <location>
        <begin position="275"/>
        <end position="407"/>
    </location>
</feature>
<feature type="region of interest" description="Disordered" evidence="4">
    <location>
        <begin position="777"/>
        <end position="841"/>
    </location>
</feature>
<gene>
    <name evidence="5" type="ORF">SAPINGB_P005277</name>
</gene>
<feature type="region of interest" description="Disordered" evidence="4">
    <location>
        <begin position="2103"/>
        <end position="2203"/>
    </location>
</feature>
<name>A0A5E8C1F5_9ASCO</name>
<evidence type="ECO:0000256" key="3">
    <source>
        <dbReference type="ARBA" id="ARBA00023242"/>
    </source>
</evidence>
<accession>A0A5E8C1F5</accession>
<feature type="compositionally biased region" description="Polar residues" evidence="4">
    <location>
        <begin position="1941"/>
        <end position="1955"/>
    </location>
</feature>
<dbReference type="OrthoDB" id="77564at2759"/>
<organism evidence="5 6">
    <name type="scientific">Magnusiomyces paraingens</name>
    <dbReference type="NCBI Taxonomy" id="2606893"/>
    <lineage>
        <taxon>Eukaryota</taxon>
        <taxon>Fungi</taxon>
        <taxon>Dikarya</taxon>
        <taxon>Ascomycota</taxon>
        <taxon>Saccharomycotina</taxon>
        <taxon>Dipodascomycetes</taxon>
        <taxon>Dipodascales</taxon>
        <taxon>Dipodascaceae</taxon>
        <taxon>Magnusiomyces</taxon>
    </lineage>
</organism>
<dbReference type="PANTHER" id="PTHR15502">
    <property type="entry name" value="CALCINEURIN-BINDING PROTEIN CABIN 1-RELATED"/>
    <property type="match status" value="1"/>
</dbReference>
<feature type="compositionally biased region" description="Basic and acidic residues" evidence="4">
    <location>
        <begin position="1909"/>
        <end position="1927"/>
    </location>
</feature>
<feature type="region of interest" description="Disordered" evidence="4">
    <location>
        <begin position="1909"/>
        <end position="2086"/>
    </location>
</feature>
<dbReference type="GO" id="GO:0006325">
    <property type="term" value="P:chromatin organization"/>
    <property type="evidence" value="ECO:0007669"/>
    <property type="project" value="InterPro"/>
</dbReference>
<dbReference type="Proteomes" id="UP000398389">
    <property type="component" value="Unassembled WGS sequence"/>
</dbReference>
<comment type="subcellular location">
    <subcellularLocation>
        <location evidence="1">Nucleus</location>
    </subcellularLocation>
</comment>
<dbReference type="GO" id="GO:0000417">
    <property type="term" value="C:HIR complex"/>
    <property type="evidence" value="ECO:0007669"/>
    <property type="project" value="TreeGrafter"/>
</dbReference>
<dbReference type="EMBL" id="CABVLU010000004">
    <property type="protein sequence ID" value="VVT56790.1"/>
    <property type="molecule type" value="Genomic_DNA"/>
</dbReference>
<reference evidence="5 6" key="1">
    <citation type="submission" date="2019-09" db="EMBL/GenBank/DDBJ databases">
        <authorList>
            <person name="Brejova B."/>
        </authorList>
    </citation>
    <scope>NUCLEOTIDE SEQUENCE [LARGE SCALE GENOMIC DNA]</scope>
</reference>